<keyword evidence="2" id="KW-0808">Transferase</keyword>
<organism evidence="2 3">
    <name type="scientific">Bacillus bruguierae</name>
    <dbReference type="NCBI Taxonomy" id="3127667"/>
    <lineage>
        <taxon>Bacteria</taxon>
        <taxon>Bacillati</taxon>
        <taxon>Bacillota</taxon>
        <taxon>Bacilli</taxon>
        <taxon>Bacillales</taxon>
        <taxon>Bacillaceae</taxon>
        <taxon>Bacillus</taxon>
    </lineage>
</organism>
<dbReference type="PANTHER" id="PTHR43792">
    <property type="entry name" value="GNAT FAMILY, PUTATIVE (AFU_ORTHOLOGUE AFUA_3G00765)-RELATED-RELATED"/>
    <property type="match status" value="1"/>
</dbReference>
<dbReference type="CDD" id="cd04301">
    <property type="entry name" value="NAT_SF"/>
    <property type="match status" value="1"/>
</dbReference>
<dbReference type="Proteomes" id="UP001372526">
    <property type="component" value="Unassembled WGS sequence"/>
</dbReference>
<proteinExistence type="predicted"/>
<sequence>MEYEKIAEKYPALITERLCLRPLTIEDADDVFEYASNSEIATYTVWYPHETLQDSKMFVQSILDQYEKGEMAAYGIELKKEKKMIGTCGFIEYDKNHHKAELAYALSPNYWGQGIATEAAKACIRYGFEILQLNRIEARCHASNVQSERVMKRLGMQYEGTLRKDMFVKGAYRDTKIYSILREEYDVQKGE</sequence>
<dbReference type="InterPro" id="IPR051531">
    <property type="entry name" value="N-acetyltransferase"/>
</dbReference>
<dbReference type="PANTHER" id="PTHR43792:SF9">
    <property type="entry name" value="RIBOSOMAL-PROTEIN-ALANINE ACETYLTRANSFERASE"/>
    <property type="match status" value="1"/>
</dbReference>
<dbReference type="RefSeq" id="WP_336472468.1">
    <property type="nucleotide sequence ID" value="NZ_JBAWSX010000005.1"/>
</dbReference>
<comment type="caution">
    <text evidence="2">The sequence shown here is derived from an EMBL/GenBank/DDBJ whole genome shotgun (WGS) entry which is preliminary data.</text>
</comment>
<dbReference type="Gene3D" id="3.40.630.30">
    <property type="match status" value="1"/>
</dbReference>
<dbReference type="Pfam" id="PF13302">
    <property type="entry name" value="Acetyltransf_3"/>
    <property type="match status" value="1"/>
</dbReference>
<accession>A0ABU8FGM0</accession>
<evidence type="ECO:0000313" key="3">
    <source>
        <dbReference type="Proteomes" id="UP001372526"/>
    </source>
</evidence>
<dbReference type="EC" id="2.-.-.-" evidence="2"/>
<evidence type="ECO:0000259" key="1">
    <source>
        <dbReference type="PROSITE" id="PS51186"/>
    </source>
</evidence>
<dbReference type="GO" id="GO:0016740">
    <property type="term" value="F:transferase activity"/>
    <property type="evidence" value="ECO:0007669"/>
    <property type="project" value="UniProtKB-KW"/>
</dbReference>
<dbReference type="InterPro" id="IPR016181">
    <property type="entry name" value="Acyl_CoA_acyltransferase"/>
</dbReference>
<feature type="domain" description="N-acetyltransferase" evidence="1">
    <location>
        <begin position="18"/>
        <end position="183"/>
    </location>
</feature>
<dbReference type="SUPFAM" id="SSF55729">
    <property type="entry name" value="Acyl-CoA N-acyltransferases (Nat)"/>
    <property type="match status" value="1"/>
</dbReference>
<evidence type="ECO:0000313" key="2">
    <source>
        <dbReference type="EMBL" id="MEI4801837.1"/>
    </source>
</evidence>
<reference evidence="2 3" key="1">
    <citation type="submission" date="2024-01" db="EMBL/GenBank/DDBJ databases">
        <title>Seven novel Bacillus-like species.</title>
        <authorList>
            <person name="Liu G."/>
        </authorList>
    </citation>
    <scope>NUCLEOTIDE SEQUENCE [LARGE SCALE GENOMIC DNA]</scope>
    <source>
        <strain evidence="2 3">FJAT-51639</strain>
    </source>
</reference>
<dbReference type="PROSITE" id="PS51186">
    <property type="entry name" value="GNAT"/>
    <property type="match status" value="1"/>
</dbReference>
<keyword evidence="3" id="KW-1185">Reference proteome</keyword>
<dbReference type="InterPro" id="IPR000182">
    <property type="entry name" value="GNAT_dom"/>
</dbReference>
<gene>
    <name evidence="2" type="ORF">WAZ07_10945</name>
</gene>
<dbReference type="EMBL" id="JBAWSX010000005">
    <property type="protein sequence ID" value="MEI4801837.1"/>
    <property type="molecule type" value="Genomic_DNA"/>
</dbReference>
<name>A0ABU8FGM0_9BACI</name>
<protein>
    <submittedName>
        <fullName evidence="2">GNAT family protein</fullName>
        <ecNumber evidence="2">2.-.-.-</ecNumber>
    </submittedName>
</protein>